<dbReference type="SUPFAM" id="SSF82771">
    <property type="entry name" value="GIY-YIG endonuclease"/>
    <property type="match status" value="1"/>
</dbReference>
<reference evidence="2 3" key="1">
    <citation type="submission" date="2018-06" db="EMBL/GenBank/DDBJ databases">
        <title>Spirosoma sp. HMF3257 Genome sequencing and assembly.</title>
        <authorList>
            <person name="Kang H."/>
            <person name="Cha I."/>
            <person name="Kim H."/>
            <person name="Kang J."/>
            <person name="Joh K."/>
        </authorList>
    </citation>
    <scope>NUCLEOTIDE SEQUENCE [LARGE SCALE GENOMIC DNA]</scope>
    <source>
        <strain evidence="2 3">HMF3257</strain>
    </source>
</reference>
<accession>A0A327NJ61</accession>
<comment type="caution">
    <text evidence="2">The sequence shown here is derived from an EMBL/GenBank/DDBJ whole genome shotgun (WGS) entry which is preliminary data.</text>
</comment>
<gene>
    <name evidence="2" type="ORF">HMF3257_15380</name>
</gene>
<dbReference type="InterPro" id="IPR035901">
    <property type="entry name" value="GIY-YIG_endonuc_sf"/>
</dbReference>
<dbReference type="AlphaFoldDB" id="A0A327NJ61"/>
<dbReference type="Pfam" id="PF01541">
    <property type="entry name" value="GIY-YIG"/>
    <property type="match status" value="1"/>
</dbReference>
<organism evidence="2 3">
    <name type="scientific">Spirosoma telluris</name>
    <dbReference type="NCBI Taxonomy" id="2183553"/>
    <lineage>
        <taxon>Bacteria</taxon>
        <taxon>Pseudomonadati</taxon>
        <taxon>Bacteroidota</taxon>
        <taxon>Cytophagia</taxon>
        <taxon>Cytophagales</taxon>
        <taxon>Cytophagaceae</taxon>
        <taxon>Spirosoma</taxon>
    </lineage>
</organism>
<protein>
    <recommendedName>
        <fullName evidence="1">GIY-YIG domain-containing protein</fullName>
    </recommendedName>
</protein>
<sequence>MYTDKYGRTWEGPYQFSASVISANAPKDTGLYQILSPAGQVVYIGVATGDTIAGRLGKHVRGSGNSILAQFGNPDYFTFVYYRCDGQTAKQIESHVIANEKPPFNLKNEYKNFIPSIYIH</sequence>
<dbReference type="InterPro" id="IPR000305">
    <property type="entry name" value="GIY-YIG_endonuc"/>
</dbReference>
<dbReference type="RefSeq" id="WP_111343433.1">
    <property type="nucleotide sequence ID" value="NZ_QLII01000001.1"/>
</dbReference>
<dbReference type="Proteomes" id="UP000249016">
    <property type="component" value="Unassembled WGS sequence"/>
</dbReference>
<evidence type="ECO:0000313" key="3">
    <source>
        <dbReference type="Proteomes" id="UP000249016"/>
    </source>
</evidence>
<name>A0A327NJ61_9BACT</name>
<keyword evidence="3" id="KW-1185">Reference proteome</keyword>
<evidence type="ECO:0000259" key="1">
    <source>
        <dbReference type="PROSITE" id="PS50164"/>
    </source>
</evidence>
<proteinExistence type="predicted"/>
<dbReference type="EMBL" id="QLII01000001">
    <property type="protein sequence ID" value="RAI75232.1"/>
    <property type="molecule type" value="Genomic_DNA"/>
</dbReference>
<feature type="domain" description="GIY-YIG" evidence="1">
    <location>
        <begin position="27"/>
        <end position="106"/>
    </location>
</feature>
<dbReference type="Gene3D" id="3.40.1440.10">
    <property type="entry name" value="GIY-YIG endonuclease"/>
    <property type="match status" value="1"/>
</dbReference>
<evidence type="ECO:0000313" key="2">
    <source>
        <dbReference type="EMBL" id="RAI75232.1"/>
    </source>
</evidence>
<dbReference type="PROSITE" id="PS50164">
    <property type="entry name" value="GIY_YIG"/>
    <property type="match status" value="1"/>
</dbReference>